<sequence length="192" mass="20856">MTTTVTIKAGDDLHSTILDPYKGTNTVYLGDATVELPTGDAVPSEYAEGERVRARASFSIPEPCYIDATGHFNAVEFQICYNQLMYLALAAAVRSGEVGLFRGWTMQDYLERQLPSILIQDNNGHYSRPIDPTDFSAVFEIVGTDLSRLHKGIVKLHTAIAFEDPNGGAASGEVRLALVDVPQASLDHLAAQ</sequence>
<dbReference type="eggNOG" id="ENOG5032SAE">
    <property type="taxonomic scope" value="Bacteria"/>
</dbReference>
<dbReference type="RefSeq" id="WP_019193282.1">
    <property type="nucleotide sequence ID" value="NZ_LT629765.1"/>
</dbReference>
<evidence type="ECO:0000256" key="2">
    <source>
        <dbReference type="ARBA" id="ARBA00023098"/>
    </source>
</evidence>
<evidence type="ECO:0000256" key="5">
    <source>
        <dbReference type="ARBA" id="ARBA00035127"/>
    </source>
</evidence>
<dbReference type="GO" id="GO:0016829">
    <property type="term" value="F:lyase activity"/>
    <property type="evidence" value="ECO:0007669"/>
    <property type="project" value="UniProtKB-KW"/>
</dbReference>
<evidence type="ECO:0000256" key="8">
    <source>
        <dbReference type="ARBA" id="ARBA00048742"/>
    </source>
</evidence>
<dbReference type="GO" id="GO:0006631">
    <property type="term" value="P:fatty acid metabolic process"/>
    <property type="evidence" value="ECO:0007669"/>
    <property type="project" value="UniProtKB-KW"/>
</dbReference>
<keyword evidence="10" id="KW-1185">Reference proteome</keyword>
<keyword evidence="2" id="KW-0443">Lipid metabolism</keyword>
<evidence type="ECO:0000313" key="9">
    <source>
        <dbReference type="EMBL" id="SDR78981.1"/>
    </source>
</evidence>
<name>A0A1H1LWT5_9CORY</name>
<evidence type="ECO:0000256" key="3">
    <source>
        <dbReference type="ARBA" id="ARBA00023239"/>
    </source>
</evidence>
<dbReference type="Proteomes" id="UP000182237">
    <property type="component" value="Chromosome I"/>
</dbReference>
<evidence type="ECO:0000256" key="4">
    <source>
        <dbReference type="ARBA" id="ARBA00035117"/>
    </source>
</evidence>
<keyword evidence="1" id="KW-0276">Fatty acid metabolism</keyword>
<accession>A0A1H1LWT5</accession>
<evidence type="ECO:0000256" key="1">
    <source>
        <dbReference type="ARBA" id="ARBA00022832"/>
    </source>
</evidence>
<evidence type="ECO:0000256" key="6">
    <source>
        <dbReference type="ARBA" id="ARBA00035169"/>
    </source>
</evidence>
<keyword evidence="3" id="KW-0456">Lyase</keyword>
<protein>
    <recommendedName>
        <fullName evidence="6">(2E)-enoyl-[ACP] glycyltransferase</fullName>
        <ecNumber evidence="5">4.3.2.11</ecNumber>
    </recommendedName>
    <alternativeName>
        <fullName evidence="7">(2E)-unsaturated fatty acyl-[ACP] glycyltransferase</fullName>
    </alternativeName>
</protein>
<dbReference type="EC" id="4.3.2.11" evidence="5"/>
<comment type="catalytic activity">
    <reaction evidence="8">
        <text>a (3R)-3-[(carboxymethyl)amino]fatty acid + holo-[ACP] + H(+) = a (2E)-enoyl-[ACP] + glycine + H2O</text>
        <dbReference type="Rhea" id="RHEA:74923"/>
        <dbReference type="Rhea" id="RHEA-COMP:9685"/>
        <dbReference type="Rhea" id="RHEA-COMP:9925"/>
        <dbReference type="ChEBI" id="CHEBI:15377"/>
        <dbReference type="ChEBI" id="CHEBI:15378"/>
        <dbReference type="ChEBI" id="CHEBI:57305"/>
        <dbReference type="ChEBI" id="CHEBI:64479"/>
        <dbReference type="ChEBI" id="CHEBI:78784"/>
        <dbReference type="ChEBI" id="CHEBI:193080"/>
        <dbReference type="EC" id="4.3.2.11"/>
    </reaction>
    <physiologicalReaction direction="right-to-left" evidence="8">
        <dbReference type="Rhea" id="RHEA:74925"/>
    </physiologicalReaction>
</comment>
<gene>
    <name evidence="9" type="ORF">SAMN04488539_0360</name>
</gene>
<dbReference type="InterPro" id="IPR022598">
    <property type="entry name" value="FcoT_ThioEstase"/>
</dbReference>
<dbReference type="EMBL" id="LT629765">
    <property type="protein sequence ID" value="SDR78981.1"/>
    <property type="molecule type" value="Genomic_DNA"/>
</dbReference>
<comment type="similarity">
    <text evidence="4">Belongs to the FcoT family.</text>
</comment>
<dbReference type="InterPro" id="IPR043064">
    <property type="entry name" value="FcoT_ThioEstase_Rv0098-like_sf"/>
</dbReference>
<organism evidence="9 10">
    <name type="scientific">Corynebacterium timonense</name>
    <dbReference type="NCBI Taxonomy" id="441500"/>
    <lineage>
        <taxon>Bacteria</taxon>
        <taxon>Bacillati</taxon>
        <taxon>Actinomycetota</taxon>
        <taxon>Actinomycetes</taxon>
        <taxon>Mycobacteriales</taxon>
        <taxon>Corynebacteriaceae</taxon>
        <taxon>Corynebacterium</taxon>
    </lineage>
</organism>
<evidence type="ECO:0000313" key="10">
    <source>
        <dbReference type="Proteomes" id="UP000182237"/>
    </source>
</evidence>
<dbReference type="Pfam" id="PF10862">
    <property type="entry name" value="FcoT"/>
    <property type="match status" value="1"/>
</dbReference>
<dbReference type="AlphaFoldDB" id="A0A1H1LWT5"/>
<proteinExistence type="inferred from homology"/>
<reference evidence="9 10" key="1">
    <citation type="submission" date="2016-10" db="EMBL/GenBank/DDBJ databases">
        <authorList>
            <person name="de Groot N.N."/>
        </authorList>
    </citation>
    <scope>NUCLEOTIDE SEQUENCE [LARGE SCALE GENOMIC DNA]</scope>
    <source>
        <strain evidence="9 10">DSM 45434</strain>
    </source>
</reference>
<evidence type="ECO:0000256" key="7">
    <source>
        <dbReference type="ARBA" id="ARBA00035448"/>
    </source>
</evidence>
<dbReference type="Gene3D" id="3.10.129.30">
    <property type="entry name" value="Rv0098, thioesterase-like hot dog domain"/>
    <property type="match status" value="1"/>
</dbReference>